<dbReference type="EMBL" id="JAZHXJ010000081">
    <property type="protein sequence ID" value="KAL1876342.1"/>
    <property type="molecule type" value="Genomic_DNA"/>
</dbReference>
<evidence type="ECO:0000256" key="6">
    <source>
        <dbReference type="SAM" id="Coils"/>
    </source>
</evidence>
<proteinExistence type="predicted"/>
<protein>
    <recommendedName>
        <fullName evidence="8">Zn(2)-C6 fungal-type domain-containing protein</fullName>
    </recommendedName>
</protein>
<dbReference type="SMART" id="SM00066">
    <property type="entry name" value="GAL4"/>
    <property type="match status" value="1"/>
</dbReference>
<keyword evidence="5" id="KW-0539">Nucleus</keyword>
<dbReference type="Proteomes" id="UP001586593">
    <property type="component" value="Unassembled WGS sequence"/>
</dbReference>
<dbReference type="PANTHER" id="PTHR31845:SF33">
    <property type="entry name" value="ZN(II)2CYS6 TRANSCRIPTION FACTOR (EUROFUNG)"/>
    <property type="match status" value="1"/>
</dbReference>
<dbReference type="Pfam" id="PF00172">
    <property type="entry name" value="Zn_clus"/>
    <property type="match status" value="1"/>
</dbReference>
<organism evidence="9 10">
    <name type="scientific">Phialemonium thermophilum</name>
    <dbReference type="NCBI Taxonomy" id="223376"/>
    <lineage>
        <taxon>Eukaryota</taxon>
        <taxon>Fungi</taxon>
        <taxon>Dikarya</taxon>
        <taxon>Ascomycota</taxon>
        <taxon>Pezizomycotina</taxon>
        <taxon>Sordariomycetes</taxon>
        <taxon>Sordariomycetidae</taxon>
        <taxon>Cephalothecales</taxon>
        <taxon>Cephalothecaceae</taxon>
        <taxon>Phialemonium</taxon>
    </lineage>
</organism>
<feature type="compositionally biased region" description="Polar residues" evidence="7">
    <location>
        <begin position="136"/>
        <end position="148"/>
    </location>
</feature>
<feature type="region of interest" description="Disordered" evidence="7">
    <location>
        <begin position="179"/>
        <end position="200"/>
    </location>
</feature>
<evidence type="ECO:0000256" key="5">
    <source>
        <dbReference type="ARBA" id="ARBA00023242"/>
    </source>
</evidence>
<evidence type="ECO:0000256" key="4">
    <source>
        <dbReference type="ARBA" id="ARBA00023163"/>
    </source>
</evidence>
<dbReference type="CDD" id="cd00067">
    <property type="entry name" value="GAL4"/>
    <property type="match status" value="1"/>
</dbReference>
<reference evidence="9 10" key="1">
    <citation type="journal article" date="2024" name="Commun. Biol.">
        <title>Comparative genomic analysis of thermophilic fungi reveals convergent evolutionary adaptations and gene losses.</title>
        <authorList>
            <person name="Steindorff A.S."/>
            <person name="Aguilar-Pontes M.V."/>
            <person name="Robinson A.J."/>
            <person name="Andreopoulos B."/>
            <person name="LaButti K."/>
            <person name="Kuo A."/>
            <person name="Mondo S."/>
            <person name="Riley R."/>
            <person name="Otillar R."/>
            <person name="Haridas S."/>
            <person name="Lipzen A."/>
            <person name="Grimwood J."/>
            <person name="Schmutz J."/>
            <person name="Clum A."/>
            <person name="Reid I.D."/>
            <person name="Moisan M.C."/>
            <person name="Butler G."/>
            <person name="Nguyen T.T.M."/>
            <person name="Dewar K."/>
            <person name="Conant G."/>
            <person name="Drula E."/>
            <person name="Henrissat B."/>
            <person name="Hansel C."/>
            <person name="Singer S."/>
            <person name="Hutchinson M.I."/>
            <person name="de Vries R.P."/>
            <person name="Natvig D.O."/>
            <person name="Powell A.J."/>
            <person name="Tsang A."/>
            <person name="Grigoriev I.V."/>
        </authorList>
    </citation>
    <scope>NUCLEOTIDE SEQUENCE [LARGE SCALE GENOMIC DNA]</scope>
    <source>
        <strain evidence="9 10">ATCC 24622</strain>
    </source>
</reference>
<keyword evidence="6" id="KW-0175">Coiled coil</keyword>
<dbReference type="CDD" id="cd12148">
    <property type="entry name" value="fungal_TF_MHR"/>
    <property type="match status" value="1"/>
</dbReference>
<evidence type="ECO:0000256" key="3">
    <source>
        <dbReference type="ARBA" id="ARBA00023125"/>
    </source>
</evidence>
<feature type="region of interest" description="Disordered" evidence="7">
    <location>
        <begin position="126"/>
        <end position="148"/>
    </location>
</feature>
<gene>
    <name evidence="9" type="ORF">VTK73DRAFT_9585</name>
</gene>
<dbReference type="PANTHER" id="PTHR31845">
    <property type="entry name" value="FINGER DOMAIN PROTEIN, PUTATIVE-RELATED"/>
    <property type="match status" value="1"/>
</dbReference>
<accession>A0ABR3XLI7</accession>
<dbReference type="InterPro" id="IPR036864">
    <property type="entry name" value="Zn2-C6_fun-type_DNA-bd_sf"/>
</dbReference>
<evidence type="ECO:0000313" key="10">
    <source>
        <dbReference type="Proteomes" id="UP001586593"/>
    </source>
</evidence>
<feature type="compositionally biased region" description="Low complexity" evidence="7">
    <location>
        <begin position="670"/>
        <end position="684"/>
    </location>
</feature>
<comment type="caution">
    <text evidence="9">The sequence shown here is derived from an EMBL/GenBank/DDBJ whole genome shotgun (WGS) entry which is preliminary data.</text>
</comment>
<dbReference type="SUPFAM" id="SSF57701">
    <property type="entry name" value="Zn2/Cys6 DNA-binding domain"/>
    <property type="match status" value="1"/>
</dbReference>
<evidence type="ECO:0000313" key="9">
    <source>
        <dbReference type="EMBL" id="KAL1876342.1"/>
    </source>
</evidence>
<feature type="region of interest" description="Disordered" evidence="7">
    <location>
        <begin position="651"/>
        <end position="684"/>
    </location>
</feature>
<dbReference type="InterPro" id="IPR001138">
    <property type="entry name" value="Zn2Cys6_DnaBD"/>
</dbReference>
<feature type="domain" description="Zn(2)-C6 fungal-type" evidence="8">
    <location>
        <begin position="34"/>
        <end position="63"/>
    </location>
</feature>
<keyword evidence="10" id="KW-1185">Reference proteome</keyword>
<keyword evidence="2" id="KW-0805">Transcription regulation</keyword>
<evidence type="ECO:0000256" key="1">
    <source>
        <dbReference type="ARBA" id="ARBA00004123"/>
    </source>
</evidence>
<evidence type="ECO:0000256" key="7">
    <source>
        <dbReference type="SAM" id="MobiDB-lite"/>
    </source>
</evidence>
<keyword evidence="4" id="KW-0804">Transcription</keyword>
<feature type="coiled-coil region" evidence="6">
    <location>
        <begin position="75"/>
        <end position="102"/>
    </location>
</feature>
<sequence length="743" mass="82167">MEVMGDSELDEIGATVQMRSQLPVKARKKRIPKACGSCRLSKVKCDGQRPCSRCRNLKKTCTFVERPRDPRDSKIELLENEVESLKARLLEARGDRRRLEANHQMQVARHQQACLPDLDTIIAGSTRTPCRDGSEMQPSARQSDQTTTYTPALSMATALPTSNNLPALYSLLPNGTLSGADKSPAASMPSAPTPSTRKRKRYNFDLRNPLLPDFVAAGLLTMEQARSYFDAFFQGCDRYVPVFDLRHDSMESIRMRSGLLFSAICTVGCRVLSGTESRHWHLLNFHIRRMLNVVVTNPSGASLETVQALLVRACYVPERSLLVAIATRMALDLGLPDAYHDMVSSVSMARGKGVAAAAGTTITTGLREDEATLMSKTRTWLHLLVLGHILHVDAGDVPTFGFRDDVRRCRLVLDSPYSTDLDLRLFAQVELNVLRAKIYEALSNCPGGRDSEDPDEEMMELVDGARVDIEVWFNDWIRIVERCNEQLPRLRLNLRVQRCWAITMALCRAIRSSGVENVNDMSPTQRSFLLMAKEALKEHLIITIEEPRLYLQELPFAMDFVWAKCAFCFLLLLKLSLLLPDEDKRENWDLVEKGSTLLTELTKVSGGLTDGGPSNTSKLYLQLLQASLEKYRLALRGDGGSELAVGAAGPANGDGGADMGRNRVNTPHTSAVGPHGASSSAGGHSELESFVPEQFVFEWDFPGLTLFSSPTTEAGWLDDLLLGALNAGDDFYGVGWGPMNIGL</sequence>
<evidence type="ECO:0000259" key="8">
    <source>
        <dbReference type="PROSITE" id="PS50048"/>
    </source>
</evidence>
<evidence type="ECO:0000256" key="2">
    <source>
        <dbReference type="ARBA" id="ARBA00023015"/>
    </source>
</evidence>
<dbReference type="InterPro" id="IPR051089">
    <property type="entry name" value="prtT"/>
</dbReference>
<name>A0ABR3XLI7_9PEZI</name>
<dbReference type="Gene3D" id="4.10.240.10">
    <property type="entry name" value="Zn(2)-C6 fungal-type DNA-binding domain"/>
    <property type="match status" value="1"/>
</dbReference>
<keyword evidence="3" id="KW-0238">DNA-binding</keyword>
<dbReference type="PROSITE" id="PS00463">
    <property type="entry name" value="ZN2_CY6_FUNGAL_1"/>
    <property type="match status" value="1"/>
</dbReference>
<comment type="subcellular location">
    <subcellularLocation>
        <location evidence="1">Nucleus</location>
    </subcellularLocation>
</comment>
<dbReference type="PROSITE" id="PS50048">
    <property type="entry name" value="ZN2_CY6_FUNGAL_2"/>
    <property type="match status" value="1"/>
</dbReference>
<feature type="compositionally biased region" description="Low complexity" evidence="7">
    <location>
        <begin position="180"/>
        <end position="195"/>
    </location>
</feature>